<dbReference type="SUPFAM" id="SSF53850">
    <property type="entry name" value="Periplasmic binding protein-like II"/>
    <property type="match status" value="1"/>
</dbReference>
<evidence type="ECO:0000313" key="2">
    <source>
        <dbReference type="EMBL" id="EKS31830.1"/>
    </source>
</evidence>
<dbReference type="Proteomes" id="UP000001095">
    <property type="component" value="Unassembled WGS sequence"/>
</dbReference>
<dbReference type="PANTHER" id="PTHR38431">
    <property type="entry name" value="BLL2305 PROTEIN"/>
    <property type="match status" value="1"/>
</dbReference>
<evidence type="ECO:0000259" key="1">
    <source>
        <dbReference type="Pfam" id="PF12727"/>
    </source>
</evidence>
<keyword evidence="3" id="KW-1185">Reference proteome</keyword>
<dbReference type="SUPFAM" id="SSF46785">
    <property type="entry name" value="Winged helix' DNA-binding domain"/>
    <property type="match status" value="1"/>
</dbReference>
<sequence length="373" mass="41178">MFAGSQICLKLHMKETLPAFTLDLVWTNGRQPNIQVDPQLFALLEAIRRTRKLTDAAAKVGLHYRQAWGLITSWSDALGQPLVLKERGKGTSLTALGESLLQAHGHVRDKMAPHLAKAVRDIDQKIAPLLTAPADAVRMIASHDLLLMEFRNLLQTRTGPKLDIQIAGSLGGIAALCKSHCDIAGFHFPEGELGQNVLREFKPWLRPRSQVLVHFVRRTQGLIVARGNPLNIRSISDIIKTKSRFINRQRGSGTQIALDLLLEREGLDKRKINGYSNEEYTHAAIASAVASGVADVGLGIETVARKLNIGFVPLFAEDYYLLFKRDALERKDVQGIVAVLKSKAFRNISATLSGYDVSRSGTIIELDNLVTKQ</sequence>
<dbReference type="InterPro" id="IPR024370">
    <property type="entry name" value="PBP_domain"/>
</dbReference>
<dbReference type="AlphaFoldDB" id="K8NWN7"/>
<dbReference type="InterPro" id="IPR036388">
    <property type="entry name" value="WH-like_DNA-bd_sf"/>
</dbReference>
<dbReference type="Pfam" id="PF12727">
    <property type="entry name" value="PBP_like"/>
    <property type="match status" value="1"/>
</dbReference>
<feature type="domain" description="PBP" evidence="1">
    <location>
        <begin position="155"/>
        <end position="341"/>
    </location>
</feature>
<evidence type="ECO:0000313" key="3">
    <source>
        <dbReference type="Proteomes" id="UP000001095"/>
    </source>
</evidence>
<dbReference type="EMBL" id="AGWY01000018">
    <property type="protein sequence ID" value="EKS31830.1"/>
    <property type="molecule type" value="Genomic_DNA"/>
</dbReference>
<proteinExistence type="predicted"/>
<dbReference type="PATRIC" id="fig|883079.3.peg.4133"/>
<reference evidence="2 3" key="1">
    <citation type="submission" date="2012-04" db="EMBL/GenBank/DDBJ databases">
        <title>The Genome Sequence of Afipia clevelandensis ATCC 49720.</title>
        <authorList>
            <consortium name="The Broad Institute Genome Sequencing Platform"/>
            <person name="Earl A."/>
            <person name="Ward D."/>
            <person name="Feldgarden M."/>
            <person name="Gevers D."/>
            <person name="Huys G."/>
            <person name="Walker B."/>
            <person name="Young S.K."/>
            <person name="Zeng Q."/>
            <person name="Gargeya S."/>
            <person name="Fitzgerald M."/>
            <person name="Haas B."/>
            <person name="Abouelleil A."/>
            <person name="Alvarado L."/>
            <person name="Arachchi H.M."/>
            <person name="Berlin A."/>
            <person name="Chapman S.B."/>
            <person name="Goldberg J."/>
            <person name="Griggs A."/>
            <person name="Gujja S."/>
            <person name="Hansen M."/>
            <person name="Howarth C."/>
            <person name="Imamovic A."/>
            <person name="Larimer J."/>
            <person name="McCowen C."/>
            <person name="Montmayeur A."/>
            <person name="Murphy C."/>
            <person name="Neiman D."/>
            <person name="Pearson M."/>
            <person name="Priest M."/>
            <person name="Roberts A."/>
            <person name="Saif S."/>
            <person name="Shea T."/>
            <person name="Sisk P."/>
            <person name="Sykes S."/>
            <person name="Wortman J."/>
            <person name="Nusbaum C."/>
            <person name="Birren B."/>
        </authorList>
    </citation>
    <scope>NUCLEOTIDE SEQUENCE [LARGE SCALE GENOMIC DNA]</scope>
    <source>
        <strain evidence="2 3">ATCC 49720</strain>
    </source>
</reference>
<organism evidence="2 3">
    <name type="scientific">Afipia clevelandensis ATCC 49720</name>
    <dbReference type="NCBI Taxonomy" id="883079"/>
    <lineage>
        <taxon>Bacteria</taxon>
        <taxon>Pseudomonadati</taxon>
        <taxon>Pseudomonadota</taxon>
        <taxon>Alphaproteobacteria</taxon>
        <taxon>Hyphomicrobiales</taxon>
        <taxon>Nitrobacteraceae</taxon>
        <taxon>Afipia</taxon>
    </lineage>
</organism>
<accession>K8NWN7</accession>
<dbReference type="PANTHER" id="PTHR38431:SF1">
    <property type="entry name" value="BLL2305 PROTEIN"/>
    <property type="match status" value="1"/>
</dbReference>
<comment type="caution">
    <text evidence="2">The sequence shown here is derived from an EMBL/GenBank/DDBJ whole genome shotgun (WGS) entry which is preliminary data.</text>
</comment>
<dbReference type="OrthoDB" id="9800709at2"/>
<dbReference type="InterPro" id="IPR036390">
    <property type="entry name" value="WH_DNA-bd_sf"/>
</dbReference>
<protein>
    <submittedName>
        <fullName evidence="2">ModE molybdate transport repressor domain-containing protein</fullName>
    </submittedName>
</protein>
<gene>
    <name evidence="2" type="ORF">HMPREF9696_04051</name>
</gene>
<name>K8NWN7_9BRAD</name>
<dbReference type="Gene3D" id="1.10.10.10">
    <property type="entry name" value="Winged helix-like DNA-binding domain superfamily/Winged helix DNA-binding domain"/>
    <property type="match status" value="1"/>
</dbReference>
<dbReference type="HOGENOM" id="CLU_064037_0_0_5"/>